<name>A0AAW5KBR6_9FIRM</name>
<dbReference type="SUPFAM" id="SSF52540">
    <property type="entry name" value="P-loop containing nucleoside triphosphate hydrolases"/>
    <property type="match status" value="1"/>
</dbReference>
<protein>
    <recommendedName>
        <fullName evidence="3">Nuclease SbcCD subunit C</fullName>
    </recommendedName>
</protein>
<dbReference type="Proteomes" id="UP001205063">
    <property type="component" value="Unassembled WGS sequence"/>
</dbReference>
<comment type="similarity">
    <text evidence="1">Belongs to the SMC family. SbcC subfamily.</text>
</comment>
<evidence type="ECO:0000256" key="2">
    <source>
        <dbReference type="ARBA" id="ARBA00011322"/>
    </source>
</evidence>
<comment type="caution">
    <text evidence="4">The sequence shown here is derived from an EMBL/GenBank/DDBJ whole genome shotgun (WGS) entry which is preliminary data.</text>
</comment>
<dbReference type="InterPro" id="IPR027417">
    <property type="entry name" value="P-loop_NTPase"/>
</dbReference>
<reference evidence="4" key="1">
    <citation type="submission" date="2022-06" db="EMBL/GenBank/DDBJ databases">
        <title>Isolation of gut microbiota from human fecal samples.</title>
        <authorList>
            <person name="Pamer E.G."/>
            <person name="Barat B."/>
            <person name="Waligurski E."/>
            <person name="Medina S."/>
            <person name="Paddock L."/>
            <person name="Mostad J."/>
        </authorList>
    </citation>
    <scope>NUCLEOTIDE SEQUENCE</scope>
    <source>
        <strain evidence="4">DFI.7.96</strain>
    </source>
</reference>
<comment type="subunit">
    <text evidence="2">Heterodimer of SbcC and SbcD.</text>
</comment>
<evidence type="ECO:0000313" key="5">
    <source>
        <dbReference type="Proteomes" id="UP001205063"/>
    </source>
</evidence>
<accession>A0AAW5KBR6</accession>
<evidence type="ECO:0000256" key="1">
    <source>
        <dbReference type="ARBA" id="ARBA00006930"/>
    </source>
</evidence>
<dbReference type="PANTHER" id="PTHR32114">
    <property type="entry name" value="ABC TRANSPORTER ABCH.3"/>
    <property type="match status" value="1"/>
</dbReference>
<dbReference type="AlphaFoldDB" id="A0AAW5KBR6"/>
<dbReference type="Gene3D" id="3.40.50.300">
    <property type="entry name" value="P-loop containing nucleotide triphosphate hydrolases"/>
    <property type="match status" value="1"/>
</dbReference>
<gene>
    <name evidence="4" type="ORF">NE646_11870</name>
</gene>
<dbReference type="EMBL" id="JANGAB010000008">
    <property type="protein sequence ID" value="MCQ4950361.1"/>
    <property type="molecule type" value="Genomic_DNA"/>
</dbReference>
<dbReference type="PANTHER" id="PTHR32114:SF2">
    <property type="entry name" value="ABC TRANSPORTER ABCH.3"/>
    <property type="match status" value="1"/>
</dbReference>
<evidence type="ECO:0000313" key="4">
    <source>
        <dbReference type="EMBL" id="MCQ4950361.1"/>
    </source>
</evidence>
<dbReference type="Pfam" id="PF13558">
    <property type="entry name" value="SbcC_Walker_B"/>
    <property type="match status" value="1"/>
</dbReference>
<proteinExistence type="inferred from homology"/>
<evidence type="ECO:0000256" key="3">
    <source>
        <dbReference type="ARBA" id="ARBA00013368"/>
    </source>
</evidence>
<organism evidence="4 5">
    <name type="scientific">Bittarella massiliensis</name>
    <name type="common">ex Durand et al. 2017</name>
    <dbReference type="NCBI Taxonomy" id="1720313"/>
    <lineage>
        <taxon>Bacteria</taxon>
        <taxon>Bacillati</taxon>
        <taxon>Bacillota</taxon>
        <taxon>Clostridia</taxon>
        <taxon>Eubacteriales</taxon>
        <taxon>Oscillospiraceae</taxon>
        <taxon>Bittarella (ex Durand et al. 2017)</taxon>
    </lineage>
</organism>
<sequence length="143" mass="15537">MTEGKYTLLRRTEREKGNRASGLDLEVLDSLTGKTRHVNTLSGGESFQASLSLALGLADVIQLFSGGVSLETVFIDEGFGSLDAEALECAVDTLERLRREDRVVGIISHVEWLEERLPVALAVRPLPEGGSRASVRRGGRESD</sequence>